<evidence type="ECO:0000259" key="2">
    <source>
        <dbReference type="Pfam" id="PF10276"/>
    </source>
</evidence>
<dbReference type="EMBL" id="ML976979">
    <property type="protein sequence ID" value="KAF1962594.1"/>
    <property type="molecule type" value="Genomic_DNA"/>
</dbReference>
<proteinExistence type="predicted"/>
<feature type="domain" description="Zinc finger CHCC-type" evidence="2">
    <location>
        <begin position="133"/>
        <end position="168"/>
    </location>
</feature>
<reference evidence="3" key="1">
    <citation type="journal article" date="2020" name="Stud. Mycol.">
        <title>101 Dothideomycetes genomes: a test case for predicting lifestyles and emergence of pathogens.</title>
        <authorList>
            <person name="Haridas S."/>
            <person name="Albert R."/>
            <person name="Binder M."/>
            <person name="Bloem J."/>
            <person name="Labutti K."/>
            <person name="Salamov A."/>
            <person name="Andreopoulos B."/>
            <person name="Baker S."/>
            <person name="Barry K."/>
            <person name="Bills G."/>
            <person name="Bluhm B."/>
            <person name="Cannon C."/>
            <person name="Castanera R."/>
            <person name="Culley D."/>
            <person name="Daum C."/>
            <person name="Ezra D."/>
            <person name="Gonzalez J."/>
            <person name="Henrissat B."/>
            <person name="Kuo A."/>
            <person name="Liang C."/>
            <person name="Lipzen A."/>
            <person name="Lutzoni F."/>
            <person name="Magnuson J."/>
            <person name="Mondo S."/>
            <person name="Nolan M."/>
            <person name="Ohm R."/>
            <person name="Pangilinan J."/>
            <person name="Park H.-J."/>
            <person name="Ramirez L."/>
            <person name="Alfaro M."/>
            <person name="Sun H."/>
            <person name="Tritt A."/>
            <person name="Yoshinaga Y."/>
            <person name="Zwiers L.-H."/>
            <person name="Turgeon B."/>
            <person name="Goodwin S."/>
            <person name="Spatafora J."/>
            <person name="Crous P."/>
            <person name="Grigoriev I."/>
        </authorList>
    </citation>
    <scope>NUCLEOTIDE SEQUENCE</scope>
    <source>
        <strain evidence="3">CBS 675.92</strain>
    </source>
</reference>
<keyword evidence="4" id="KW-1185">Reference proteome</keyword>
<feature type="compositionally biased region" description="Polar residues" evidence="1">
    <location>
        <begin position="43"/>
        <end position="54"/>
    </location>
</feature>
<feature type="region of interest" description="Disordered" evidence="1">
    <location>
        <begin position="70"/>
        <end position="96"/>
    </location>
</feature>
<feature type="region of interest" description="Disordered" evidence="1">
    <location>
        <begin position="181"/>
        <end position="210"/>
    </location>
</feature>
<evidence type="ECO:0000256" key="1">
    <source>
        <dbReference type="SAM" id="MobiDB-lite"/>
    </source>
</evidence>
<accession>A0A6A5UD27</accession>
<feature type="region of interest" description="Disordered" evidence="1">
    <location>
        <begin position="24"/>
        <end position="57"/>
    </location>
</feature>
<gene>
    <name evidence="3" type="ORF">CC80DRAFT_488015</name>
</gene>
<dbReference type="FunFam" id="2.60.260.40:FF:000003">
    <property type="entry name" value="NADH dehydrogenase [ubiquinone] iron-sulfur protein 6, mitochondrial"/>
    <property type="match status" value="1"/>
</dbReference>
<dbReference type="InterPro" id="IPR019401">
    <property type="entry name" value="Znf_CHCC"/>
</dbReference>
<dbReference type="GO" id="GO:0005739">
    <property type="term" value="C:mitochondrion"/>
    <property type="evidence" value="ECO:0007669"/>
    <property type="project" value="GOC"/>
</dbReference>
<dbReference type="Gene3D" id="2.60.260.40">
    <property type="entry name" value="q5lls5 like domains"/>
    <property type="match status" value="1"/>
</dbReference>
<dbReference type="Proteomes" id="UP000800035">
    <property type="component" value="Unassembled WGS sequence"/>
</dbReference>
<name>A0A6A5UD27_9PLEO</name>
<feature type="compositionally biased region" description="Basic and acidic residues" evidence="1">
    <location>
        <begin position="192"/>
        <end position="204"/>
    </location>
</feature>
<dbReference type="PANTHER" id="PTHR13156:SF0">
    <property type="entry name" value="NADH DEHYDROGENASE [UBIQUINONE] IRON-SULFUR PROTEIN 6, MITOCHONDRIAL"/>
    <property type="match status" value="1"/>
</dbReference>
<dbReference type="AlphaFoldDB" id="A0A6A5UD27"/>
<sequence>MLSRTIRPRTARLLPTLLRSAYSTSVHQVPANDPTPREPKPNVSATNATPTSAEGSFDKVLVERVEKAEELRVSQAPNRQSPNRKGIWSRSQQPREVAMTGPRFEQTIFEDQPRPYAAIELIHKQPVRWTKERAVSCDGGGGPLGHPKIFINLDKPQINWCTYCGIPFANEHHRAHLESLPETSYPLGPRGDPAEVHESQRITDEPLGQR</sequence>
<dbReference type="PANTHER" id="PTHR13156">
    <property type="entry name" value="NADH-UBIQUINONE OXIDOREDUCTASE 13 KD-A SUBUNIT"/>
    <property type="match status" value="1"/>
</dbReference>
<evidence type="ECO:0000313" key="4">
    <source>
        <dbReference type="Proteomes" id="UP000800035"/>
    </source>
</evidence>
<organism evidence="3 4">
    <name type="scientific">Byssothecium circinans</name>
    <dbReference type="NCBI Taxonomy" id="147558"/>
    <lineage>
        <taxon>Eukaryota</taxon>
        <taxon>Fungi</taxon>
        <taxon>Dikarya</taxon>
        <taxon>Ascomycota</taxon>
        <taxon>Pezizomycotina</taxon>
        <taxon>Dothideomycetes</taxon>
        <taxon>Pleosporomycetidae</taxon>
        <taxon>Pleosporales</taxon>
        <taxon>Massarineae</taxon>
        <taxon>Massarinaceae</taxon>
        <taxon>Byssothecium</taxon>
    </lineage>
</organism>
<keyword evidence="3" id="KW-0830">Ubiquinone</keyword>
<dbReference type="GO" id="GO:0006120">
    <property type="term" value="P:mitochondrial electron transport, NADH to ubiquinone"/>
    <property type="evidence" value="ECO:0007669"/>
    <property type="project" value="TreeGrafter"/>
</dbReference>
<feature type="compositionally biased region" description="Polar residues" evidence="1">
    <location>
        <begin position="75"/>
        <end position="94"/>
    </location>
</feature>
<dbReference type="OrthoDB" id="307899at2759"/>
<dbReference type="Pfam" id="PF10276">
    <property type="entry name" value="zf-CHCC"/>
    <property type="match status" value="1"/>
</dbReference>
<evidence type="ECO:0000313" key="3">
    <source>
        <dbReference type="EMBL" id="KAF1962594.1"/>
    </source>
</evidence>
<protein>
    <submittedName>
        <fullName evidence="3">NADH-ubiquinone oxidoreductase</fullName>
    </submittedName>
</protein>